<dbReference type="Pfam" id="PF00501">
    <property type="entry name" value="AMP-binding"/>
    <property type="match status" value="1"/>
</dbReference>
<dbReference type="AlphaFoldDB" id="A0A1M7KQ78"/>
<name>A0A1M7KQ78_9ACTN</name>
<dbReference type="Gene3D" id="3.40.50.12780">
    <property type="entry name" value="N-terminal domain of ligase-like"/>
    <property type="match status" value="1"/>
</dbReference>
<dbReference type="OrthoDB" id="3564926at2"/>
<evidence type="ECO:0000259" key="1">
    <source>
        <dbReference type="Pfam" id="PF00501"/>
    </source>
</evidence>
<gene>
    <name evidence="3" type="ORF">SAMN05443668_1011221</name>
</gene>
<proteinExistence type="predicted"/>
<sequence length="487" mass="51694">MNLLTILEMTGAGHGDRVLLGTARDGLTGFDLQQRVRVGAAHLVASGARTVVYLGENGIGFPIALFAAATAGVPFLPLNYRLSHDQLVDVVAAQDRPYVITEDPTVAADARSVDEWLALTAQDAPDVTLPSEPDPDTEAVLLLTSGTTAAPKSAVLRHRHLAAYVLDTVEFSGAAPTDAVVVSVPPYHIAAVANLLSNLYTGRRIVYLDKFTPEGWLRTVAEEGVTHAMVVPTMLSRIVDALEAGEAAPTTLRSLSYGGAPLAPSILQRALTLLPEVGFVNAYGLTETSSSIAVLGPDDHREAAASDDAAVRARLGSVGRPLPTVEIQIRNSADAPAAAGEIGAIFVRGPQVAGEYRQGGSRIDADGWFPTRDEGYLDADGYLFVKGRADDTIIRGGENIAPAEIEDTIHQLPGVAEAVVVGIPDEEWGQRIGAFVIRRPGADLSEDGVREYVRSVLRSSKTPDVVTFVDELPRTPTGKILRRELVK</sequence>
<dbReference type="SUPFAM" id="SSF56801">
    <property type="entry name" value="Acetyl-CoA synthetase-like"/>
    <property type="match status" value="1"/>
</dbReference>
<dbReference type="PANTHER" id="PTHR43201:SF32">
    <property type="entry name" value="2-SUCCINYLBENZOATE--COA LIGASE, CHLOROPLASTIC_PEROXISOMAL"/>
    <property type="match status" value="1"/>
</dbReference>
<evidence type="ECO:0000313" key="4">
    <source>
        <dbReference type="Proteomes" id="UP000184440"/>
    </source>
</evidence>
<dbReference type="GO" id="GO:0006631">
    <property type="term" value="P:fatty acid metabolic process"/>
    <property type="evidence" value="ECO:0007669"/>
    <property type="project" value="TreeGrafter"/>
</dbReference>
<dbReference type="InterPro" id="IPR042099">
    <property type="entry name" value="ANL_N_sf"/>
</dbReference>
<feature type="domain" description="AMP-binding enzyme C-terminal" evidence="2">
    <location>
        <begin position="404"/>
        <end position="479"/>
    </location>
</feature>
<feature type="domain" description="AMP-dependent synthetase/ligase" evidence="1">
    <location>
        <begin position="11"/>
        <end position="356"/>
    </location>
</feature>
<dbReference type="GO" id="GO:0031956">
    <property type="term" value="F:medium-chain fatty acid-CoA ligase activity"/>
    <property type="evidence" value="ECO:0007669"/>
    <property type="project" value="TreeGrafter"/>
</dbReference>
<dbReference type="Proteomes" id="UP000184440">
    <property type="component" value="Unassembled WGS sequence"/>
</dbReference>
<dbReference type="EMBL" id="FRCS01000001">
    <property type="protein sequence ID" value="SHM67612.1"/>
    <property type="molecule type" value="Genomic_DNA"/>
</dbReference>
<dbReference type="RefSeq" id="WP_073252225.1">
    <property type="nucleotide sequence ID" value="NZ_FRCS01000001.1"/>
</dbReference>
<dbReference type="Gene3D" id="3.30.300.30">
    <property type="match status" value="1"/>
</dbReference>
<evidence type="ECO:0000313" key="3">
    <source>
        <dbReference type="EMBL" id="SHM67612.1"/>
    </source>
</evidence>
<dbReference type="CDD" id="cd04433">
    <property type="entry name" value="AFD_class_I"/>
    <property type="match status" value="1"/>
</dbReference>
<dbReference type="Pfam" id="PF13193">
    <property type="entry name" value="AMP-binding_C"/>
    <property type="match status" value="1"/>
</dbReference>
<dbReference type="InterPro" id="IPR000873">
    <property type="entry name" value="AMP-dep_synth/lig_dom"/>
</dbReference>
<organism evidence="3 4">
    <name type="scientific">Cryptosporangium aurantiacum</name>
    <dbReference type="NCBI Taxonomy" id="134849"/>
    <lineage>
        <taxon>Bacteria</taxon>
        <taxon>Bacillati</taxon>
        <taxon>Actinomycetota</taxon>
        <taxon>Actinomycetes</taxon>
        <taxon>Cryptosporangiales</taxon>
        <taxon>Cryptosporangiaceae</taxon>
        <taxon>Cryptosporangium</taxon>
    </lineage>
</organism>
<reference evidence="3 4" key="1">
    <citation type="submission" date="2016-11" db="EMBL/GenBank/DDBJ databases">
        <authorList>
            <person name="Jaros S."/>
            <person name="Januszkiewicz K."/>
            <person name="Wedrychowicz H."/>
        </authorList>
    </citation>
    <scope>NUCLEOTIDE SEQUENCE [LARGE SCALE GENOMIC DNA]</scope>
    <source>
        <strain evidence="3 4">DSM 46144</strain>
    </source>
</reference>
<dbReference type="PANTHER" id="PTHR43201">
    <property type="entry name" value="ACYL-COA SYNTHETASE"/>
    <property type="match status" value="1"/>
</dbReference>
<keyword evidence="4" id="KW-1185">Reference proteome</keyword>
<dbReference type="InterPro" id="IPR045851">
    <property type="entry name" value="AMP-bd_C_sf"/>
</dbReference>
<dbReference type="InterPro" id="IPR025110">
    <property type="entry name" value="AMP-bd_C"/>
</dbReference>
<protein>
    <submittedName>
        <fullName evidence="3">2-succinylbenzoyl-CoA synthetase</fullName>
    </submittedName>
</protein>
<evidence type="ECO:0000259" key="2">
    <source>
        <dbReference type="Pfam" id="PF13193"/>
    </source>
</evidence>
<dbReference type="STRING" id="134849.SAMN05443668_1011221"/>
<accession>A0A1M7KQ78</accession>